<accession>A0A0M9CF03</accession>
<evidence type="ECO:0000256" key="10">
    <source>
        <dbReference type="PROSITE-ProRule" id="PRU01360"/>
    </source>
</evidence>
<dbReference type="Proteomes" id="UP000037716">
    <property type="component" value="Unassembled WGS sequence"/>
</dbReference>
<dbReference type="SUPFAM" id="SSF56935">
    <property type="entry name" value="Porins"/>
    <property type="match status" value="1"/>
</dbReference>
<evidence type="ECO:0000313" key="18">
    <source>
        <dbReference type="Proteomes" id="UP000183071"/>
    </source>
</evidence>
<dbReference type="InterPro" id="IPR000531">
    <property type="entry name" value="Beta-barrel_TonB"/>
</dbReference>
<keyword evidence="6 11" id="KW-0798">TonB box</keyword>
<comment type="caution">
    <text evidence="15">The sequence shown here is derived from an EMBL/GenBank/DDBJ whole genome shotgun (WGS) entry which is preliminary data.</text>
</comment>
<evidence type="ECO:0000259" key="13">
    <source>
        <dbReference type="Pfam" id="PF00593"/>
    </source>
</evidence>
<evidence type="ECO:0000256" key="5">
    <source>
        <dbReference type="ARBA" id="ARBA00022729"/>
    </source>
</evidence>
<evidence type="ECO:0000256" key="7">
    <source>
        <dbReference type="ARBA" id="ARBA00023136"/>
    </source>
</evidence>
<dbReference type="PANTHER" id="PTHR30069:SF29">
    <property type="entry name" value="HEMOGLOBIN AND HEMOGLOBIN-HAPTOGLOBIN-BINDING PROTEIN 1-RELATED"/>
    <property type="match status" value="1"/>
</dbReference>
<keyword evidence="2 10" id="KW-0813">Transport</keyword>
<dbReference type="Pfam" id="PF00593">
    <property type="entry name" value="TonB_dep_Rec_b-barrel"/>
    <property type="match status" value="1"/>
</dbReference>
<evidence type="ECO:0000256" key="8">
    <source>
        <dbReference type="ARBA" id="ARBA00023170"/>
    </source>
</evidence>
<dbReference type="STRING" id="1300348.I602_861"/>
<feature type="signal peptide" evidence="12">
    <location>
        <begin position="1"/>
        <end position="19"/>
    </location>
</feature>
<feature type="domain" description="TonB-dependent receptor-like beta-barrel" evidence="13">
    <location>
        <begin position="327"/>
        <end position="802"/>
    </location>
</feature>
<keyword evidence="8 16" id="KW-0675">Receptor</keyword>
<dbReference type="InterPro" id="IPR037066">
    <property type="entry name" value="Plug_dom_sf"/>
</dbReference>
<dbReference type="PROSITE" id="PS52016">
    <property type="entry name" value="TONB_DEPENDENT_REC_3"/>
    <property type="match status" value="1"/>
</dbReference>
<evidence type="ECO:0000256" key="11">
    <source>
        <dbReference type="RuleBase" id="RU003357"/>
    </source>
</evidence>
<feature type="chain" id="PRO_5005832933" evidence="12">
    <location>
        <begin position="20"/>
        <end position="829"/>
    </location>
</feature>
<proteinExistence type="inferred from homology"/>
<dbReference type="EMBL" id="LGBR01000001">
    <property type="protein sequence ID" value="KOY51301.1"/>
    <property type="molecule type" value="Genomic_DNA"/>
</dbReference>
<dbReference type="RefSeq" id="WP_231658701.1">
    <property type="nucleotide sequence ID" value="NZ_FNUE01000001.1"/>
</dbReference>
<dbReference type="Gene3D" id="2.40.170.20">
    <property type="entry name" value="TonB-dependent receptor, beta-barrel domain"/>
    <property type="match status" value="1"/>
</dbReference>
<dbReference type="InterPro" id="IPR010917">
    <property type="entry name" value="TonB_rcpt_CS"/>
</dbReference>
<evidence type="ECO:0000256" key="2">
    <source>
        <dbReference type="ARBA" id="ARBA00022448"/>
    </source>
</evidence>
<dbReference type="GO" id="GO:0015344">
    <property type="term" value="F:siderophore uptake transmembrane transporter activity"/>
    <property type="evidence" value="ECO:0007669"/>
    <property type="project" value="TreeGrafter"/>
</dbReference>
<evidence type="ECO:0000256" key="12">
    <source>
        <dbReference type="SAM" id="SignalP"/>
    </source>
</evidence>
<gene>
    <name evidence="15" type="ORF">I602_861</name>
    <name evidence="16" type="ORF">SAMN05444353_0918</name>
</gene>
<dbReference type="GO" id="GO:0009279">
    <property type="term" value="C:cell outer membrane"/>
    <property type="evidence" value="ECO:0007669"/>
    <property type="project" value="UniProtKB-SubCell"/>
</dbReference>
<keyword evidence="3 10" id="KW-1134">Transmembrane beta strand</keyword>
<dbReference type="AlphaFoldDB" id="A0A0M9CF03"/>
<evidence type="ECO:0000313" key="17">
    <source>
        <dbReference type="Proteomes" id="UP000037716"/>
    </source>
</evidence>
<comment type="similarity">
    <text evidence="10 11">Belongs to the TonB-dependent receptor family.</text>
</comment>
<evidence type="ECO:0000256" key="9">
    <source>
        <dbReference type="ARBA" id="ARBA00023237"/>
    </source>
</evidence>
<dbReference type="PATRIC" id="fig|1300348.6.peg.860"/>
<keyword evidence="4 10" id="KW-0812">Transmembrane</keyword>
<dbReference type="Gene3D" id="2.170.130.10">
    <property type="entry name" value="TonB-dependent receptor, plug domain"/>
    <property type="match status" value="1"/>
</dbReference>
<dbReference type="GO" id="GO:0044718">
    <property type="term" value="P:siderophore transmembrane transport"/>
    <property type="evidence" value="ECO:0007669"/>
    <property type="project" value="TreeGrafter"/>
</dbReference>
<evidence type="ECO:0000259" key="14">
    <source>
        <dbReference type="Pfam" id="PF07715"/>
    </source>
</evidence>
<protein>
    <submittedName>
        <fullName evidence="16">Hemoglobin/transferrin/lactoferrin receptor protein</fullName>
    </submittedName>
    <submittedName>
        <fullName evidence="15">TonB dependent/ligand-gated channel</fullName>
    </submittedName>
</protein>
<evidence type="ECO:0000256" key="1">
    <source>
        <dbReference type="ARBA" id="ARBA00004571"/>
    </source>
</evidence>
<dbReference type="PANTHER" id="PTHR30069">
    <property type="entry name" value="TONB-DEPENDENT OUTER MEMBRANE RECEPTOR"/>
    <property type="match status" value="1"/>
</dbReference>
<keyword evidence="5 12" id="KW-0732">Signal</keyword>
<evidence type="ECO:0000256" key="3">
    <source>
        <dbReference type="ARBA" id="ARBA00022452"/>
    </source>
</evidence>
<evidence type="ECO:0000313" key="16">
    <source>
        <dbReference type="EMBL" id="SEE14372.1"/>
    </source>
</evidence>
<comment type="subcellular location">
    <subcellularLocation>
        <location evidence="1 10">Cell outer membrane</location>
        <topology evidence="1 10">Multi-pass membrane protein</topology>
    </subcellularLocation>
</comment>
<dbReference type="EMBL" id="FNUE01000001">
    <property type="protein sequence ID" value="SEE14372.1"/>
    <property type="molecule type" value="Genomic_DNA"/>
</dbReference>
<evidence type="ECO:0000313" key="15">
    <source>
        <dbReference type="EMBL" id="KOY51301.1"/>
    </source>
</evidence>
<dbReference type="Proteomes" id="UP000183071">
    <property type="component" value="Unassembled WGS sequence"/>
</dbReference>
<keyword evidence="9 10" id="KW-0998">Cell outer membrane</keyword>
<evidence type="ECO:0000256" key="4">
    <source>
        <dbReference type="ARBA" id="ARBA00022692"/>
    </source>
</evidence>
<dbReference type="PROSITE" id="PS01156">
    <property type="entry name" value="TONB_DEPENDENT_REC_2"/>
    <property type="match status" value="1"/>
</dbReference>
<keyword evidence="18" id="KW-1185">Reference proteome</keyword>
<dbReference type="InterPro" id="IPR012910">
    <property type="entry name" value="Plug_dom"/>
</dbReference>
<keyword evidence="7 10" id="KW-0472">Membrane</keyword>
<reference evidence="16 18" key="2">
    <citation type="submission" date="2016-10" db="EMBL/GenBank/DDBJ databases">
        <authorList>
            <person name="Varghese N."/>
            <person name="Submissions S."/>
        </authorList>
    </citation>
    <scope>NUCLEOTIDE SEQUENCE [LARGE SCALE GENOMIC DNA]</scope>
    <source>
        <strain evidence="16 18">DSW-5</strain>
    </source>
</reference>
<dbReference type="InterPro" id="IPR036942">
    <property type="entry name" value="Beta-barrel_TonB_sf"/>
</dbReference>
<dbReference type="InterPro" id="IPR039426">
    <property type="entry name" value="TonB-dep_rcpt-like"/>
</dbReference>
<dbReference type="Pfam" id="PF07715">
    <property type="entry name" value="Plug"/>
    <property type="match status" value="1"/>
</dbReference>
<evidence type="ECO:0000256" key="6">
    <source>
        <dbReference type="ARBA" id="ARBA00023077"/>
    </source>
</evidence>
<organism evidence="15 17">
    <name type="scientific">Polaribacter dokdonensis DSW-5</name>
    <dbReference type="NCBI Taxonomy" id="1300348"/>
    <lineage>
        <taxon>Bacteria</taxon>
        <taxon>Pseudomonadati</taxon>
        <taxon>Bacteroidota</taxon>
        <taxon>Flavobacteriia</taxon>
        <taxon>Flavobacteriales</taxon>
        <taxon>Flavobacteriaceae</taxon>
    </lineage>
</organism>
<name>A0A0M9CF03_9FLAO</name>
<feature type="domain" description="TonB-dependent receptor plug" evidence="14">
    <location>
        <begin position="114"/>
        <end position="220"/>
    </location>
</feature>
<sequence>MMKNIFIYIIFLICGSSLAQTVKVLDKETGRGVKNVSIFNEANTISLTTDKEGFADVSLLKDNEVIIFSHISYAVYRIKKSNLKNRNFVIQLIKESEQLDEVVISAFKKDVKTKRIAERIAVISKKDIRKISPQTSADLLAAIPGIKVQKSQFGGGSPVIRGMESNRVLLVVDGVRMNNAIYRKGHLQNSITLSPNLLEKTEVVFGPSSVIYGSDALGGVIHYYTKTPQLSENNEVKSQLFSRYSTVNQEITTSVSAELSFEKWASFTNISYSDFGDLRAGENRNHGFEDWGKVFYYSENVNGNYAANPTLNTNPNLLRNTGYNQTDFLQKFFVPLSKNTDLKVNLQYSTSSDIQRFDRLTELTDFADVSSLKFAEWYYGPQQRFLLSSQLDVHPHKNWLESGTITAAFQNIKESRIQRKFGSLDRSYREETVNVFSLNGDFSVPLSNNNSRILSYGFEFAYNDVASNSYGKTLNIENGQINGFSNDFKVQSRYPDGGSNFLTSAVYVGYRQDLSKKSTLNTGIRFTNINKNATWIDETFLTFDDKSLSRNNSAVTATLGYVFKPNKNWQLNSVLSSGFRSPNIDDVGRVREKAGNVTIPNIHVSPEFAYNAELGLQKYFNNKKFRLGANMYYTLLDNYIQRDFVYNADGSILQVEFDGEFGNAVNNQNKGTAYIFGYTANYLGKISKTINTSGFVTYTKGRTYDTKEPMSSIPPLFGQFEVNYKKEKIALGAEFRFNSKKDIEDFNFTEGIDNHDLTPVVNANATNEEDIYFGSPSWMTFGVNGSYDVSTNFSVQARLDNIFDEHYIEFASGVSSPGRNLSVSFVANF</sequence>
<reference evidence="15 17" key="1">
    <citation type="submission" date="2015-07" db="EMBL/GenBank/DDBJ databases">
        <title>Genome of Polaribacter dokdonenesis DSW-5, isolated from seawater off Dokdo in Korea.</title>
        <authorList>
            <person name="Yoon K."/>
            <person name="Song J.Y."/>
            <person name="Kim J.F."/>
        </authorList>
    </citation>
    <scope>NUCLEOTIDE SEQUENCE [LARGE SCALE GENOMIC DNA]</scope>
    <source>
        <strain evidence="15 17">DSW-5</strain>
    </source>
</reference>